<dbReference type="InterPro" id="IPR021127">
    <property type="entry name" value="CRISPR_associated_Cas2"/>
</dbReference>
<evidence type="ECO:0000256" key="5">
    <source>
        <dbReference type="ARBA" id="ARBA00022759"/>
    </source>
</evidence>
<sequence length="95" mass="11085">MKRNAAVIAYDIVADTRRRQVHRCLKAWGLAAQYSLFECQLSTREAEELFLQLTALIDLQTDSLMLTWMDTQRSPRMVTAIKHTHNFQAPLWYEG</sequence>
<keyword evidence="3 9" id="KW-0540">Nuclease</keyword>
<evidence type="ECO:0000256" key="2">
    <source>
        <dbReference type="ARBA" id="ARBA00009959"/>
    </source>
</evidence>
<dbReference type="PANTHER" id="PTHR34405:SF3">
    <property type="entry name" value="CRISPR-ASSOCIATED ENDORIBONUCLEASE CAS2 3"/>
    <property type="match status" value="1"/>
</dbReference>
<dbReference type="CDD" id="cd09725">
    <property type="entry name" value="Cas2_I_II_III"/>
    <property type="match status" value="1"/>
</dbReference>
<proteinExistence type="inferred from homology"/>
<dbReference type="EMBL" id="MTEJ01000017">
    <property type="protein sequence ID" value="OQX15247.1"/>
    <property type="molecule type" value="Genomic_DNA"/>
</dbReference>
<dbReference type="GO" id="GO:0016787">
    <property type="term" value="F:hydrolase activity"/>
    <property type="evidence" value="ECO:0007669"/>
    <property type="project" value="UniProtKB-KW"/>
</dbReference>
<dbReference type="Proteomes" id="UP000192491">
    <property type="component" value="Unassembled WGS sequence"/>
</dbReference>
<evidence type="ECO:0000256" key="1">
    <source>
        <dbReference type="ARBA" id="ARBA00001946"/>
    </source>
</evidence>
<comment type="caution">
    <text evidence="10">The sequence shown here is derived from an EMBL/GenBank/DDBJ whole genome shotgun (WGS) entry which is preliminary data.</text>
</comment>
<dbReference type="NCBIfam" id="TIGR01573">
    <property type="entry name" value="cas2"/>
    <property type="match status" value="1"/>
</dbReference>
<keyword evidence="8 9" id="KW-0051">Antiviral defense</keyword>
<comment type="cofactor">
    <cofactor evidence="1 9">
        <name>Mg(2+)</name>
        <dbReference type="ChEBI" id="CHEBI:18420"/>
    </cofactor>
</comment>
<evidence type="ECO:0000256" key="9">
    <source>
        <dbReference type="HAMAP-Rule" id="MF_01471"/>
    </source>
</evidence>
<evidence type="ECO:0000256" key="8">
    <source>
        <dbReference type="ARBA" id="ARBA00023118"/>
    </source>
</evidence>
<dbReference type="GO" id="GO:0043571">
    <property type="term" value="P:maintenance of CRISPR repeat elements"/>
    <property type="evidence" value="ECO:0007669"/>
    <property type="project" value="UniProtKB-UniRule"/>
</dbReference>
<dbReference type="PANTHER" id="PTHR34405">
    <property type="entry name" value="CRISPR-ASSOCIATED ENDORIBONUCLEASE CAS2"/>
    <property type="match status" value="1"/>
</dbReference>
<evidence type="ECO:0000256" key="4">
    <source>
        <dbReference type="ARBA" id="ARBA00022723"/>
    </source>
</evidence>
<feature type="binding site" evidence="9">
    <location>
        <position position="11"/>
    </location>
    <ligand>
        <name>Mg(2+)</name>
        <dbReference type="ChEBI" id="CHEBI:18420"/>
        <note>catalytic</note>
    </ligand>
</feature>
<evidence type="ECO:0000313" key="10">
    <source>
        <dbReference type="EMBL" id="OQX15247.1"/>
    </source>
</evidence>
<evidence type="ECO:0000313" key="11">
    <source>
        <dbReference type="Proteomes" id="UP000192491"/>
    </source>
</evidence>
<dbReference type="Gene3D" id="3.30.70.240">
    <property type="match status" value="1"/>
</dbReference>
<dbReference type="GO" id="GO:0004521">
    <property type="term" value="F:RNA endonuclease activity"/>
    <property type="evidence" value="ECO:0007669"/>
    <property type="project" value="InterPro"/>
</dbReference>
<evidence type="ECO:0000256" key="3">
    <source>
        <dbReference type="ARBA" id="ARBA00022722"/>
    </source>
</evidence>
<name>A0A1Y1QW66_9GAMM</name>
<keyword evidence="5 9" id="KW-0255">Endonuclease</keyword>
<dbReference type="GO" id="GO:0051607">
    <property type="term" value="P:defense response to virus"/>
    <property type="evidence" value="ECO:0007669"/>
    <property type="project" value="UniProtKB-UniRule"/>
</dbReference>
<organism evidence="10 11">
    <name type="scientific">Thiothrix lacustris</name>
    <dbReference type="NCBI Taxonomy" id="525917"/>
    <lineage>
        <taxon>Bacteria</taxon>
        <taxon>Pseudomonadati</taxon>
        <taxon>Pseudomonadota</taxon>
        <taxon>Gammaproteobacteria</taxon>
        <taxon>Thiotrichales</taxon>
        <taxon>Thiotrichaceae</taxon>
        <taxon>Thiothrix</taxon>
    </lineage>
</organism>
<keyword evidence="4 9" id="KW-0479">Metal-binding</keyword>
<keyword evidence="6 9" id="KW-0378">Hydrolase</keyword>
<dbReference type="Pfam" id="PF09827">
    <property type="entry name" value="CRISPR_Cas2"/>
    <property type="match status" value="1"/>
</dbReference>
<dbReference type="SUPFAM" id="SSF143430">
    <property type="entry name" value="TTP0101/SSO1404-like"/>
    <property type="match status" value="1"/>
</dbReference>
<comment type="subunit">
    <text evidence="9">Homodimer, forms a heterotetramer with a Cas1 homodimer.</text>
</comment>
<dbReference type="GO" id="GO:0046872">
    <property type="term" value="F:metal ion binding"/>
    <property type="evidence" value="ECO:0007669"/>
    <property type="project" value="UniProtKB-UniRule"/>
</dbReference>
<dbReference type="EC" id="3.1.-.-" evidence="9"/>
<dbReference type="AlphaFoldDB" id="A0A1Y1QW66"/>
<evidence type="ECO:0000256" key="6">
    <source>
        <dbReference type="ARBA" id="ARBA00022801"/>
    </source>
</evidence>
<comment type="function">
    <text evidence="9">CRISPR (clustered regularly interspaced short palindromic repeat), is an adaptive immune system that provides protection against mobile genetic elements (viruses, transposable elements and conjugative plasmids). CRISPR clusters contain sequences complementary to antecedent mobile elements and target invading nucleic acids. CRISPR clusters are transcribed and processed into CRISPR RNA (crRNA). Functions as a ssRNA-specific endoribonuclease. Involved in the integration of spacer DNA into the CRISPR cassette.</text>
</comment>
<accession>A0A1Y1QW66</accession>
<reference evidence="10 11" key="1">
    <citation type="submission" date="2017-01" db="EMBL/GenBank/DDBJ databases">
        <title>Novel large sulfur bacteria in the metagenomes of groundwater-fed chemosynthetic microbial mats in the Lake Huron basin.</title>
        <authorList>
            <person name="Sharrar A.M."/>
            <person name="Flood B.E."/>
            <person name="Bailey J.V."/>
            <person name="Jones D.S."/>
            <person name="Biddanda B."/>
            <person name="Ruberg S.A."/>
            <person name="Marcus D.N."/>
            <person name="Dick G.J."/>
        </authorList>
    </citation>
    <scope>NUCLEOTIDE SEQUENCE [LARGE SCALE GENOMIC DNA]</scope>
    <source>
        <strain evidence="10">A8</strain>
    </source>
</reference>
<gene>
    <name evidence="9" type="primary">cas2</name>
    <name evidence="10" type="ORF">BWK73_07405</name>
</gene>
<comment type="similarity">
    <text evidence="2 9">Belongs to the CRISPR-associated endoribonuclease Cas2 protein family.</text>
</comment>
<dbReference type="InterPro" id="IPR019199">
    <property type="entry name" value="Virulence_VapD/CRISPR_Cas2"/>
</dbReference>
<dbReference type="HAMAP" id="MF_01471">
    <property type="entry name" value="Cas2"/>
    <property type="match status" value="1"/>
</dbReference>
<protein>
    <recommendedName>
        <fullName evidence="9">CRISPR-associated endoribonuclease Cas2</fullName>
        <ecNumber evidence="9">3.1.-.-</ecNumber>
    </recommendedName>
</protein>
<keyword evidence="7 9" id="KW-0460">Magnesium</keyword>
<evidence type="ECO:0000256" key="7">
    <source>
        <dbReference type="ARBA" id="ARBA00022842"/>
    </source>
</evidence>